<dbReference type="EMBL" id="UINC01076637">
    <property type="protein sequence ID" value="SVC15987.1"/>
    <property type="molecule type" value="Genomic_DNA"/>
</dbReference>
<evidence type="ECO:0000313" key="2">
    <source>
        <dbReference type="EMBL" id="SVC15987.1"/>
    </source>
</evidence>
<name>A0A382JYF1_9ZZZZ</name>
<organism evidence="2">
    <name type="scientific">marine metagenome</name>
    <dbReference type="NCBI Taxonomy" id="408172"/>
    <lineage>
        <taxon>unclassified sequences</taxon>
        <taxon>metagenomes</taxon>
        <taxon>ecological metagenomes</taxon>
    </lineage>
</organism>
<dbReference type="AlphaFoldDB" id="A0A382JYF1"/>
<feature type="region of interest" description="Disordered" evidence="1">
    <location>
        <begin position="56"/>
        <end position="77"/>
    </location>
</feature>
<proteinExistence type="predicted"/>
<accession>A0A382JYF1</accession>
<reference evidence="2" key="1">
    <citation type="submission" date="2018-05" db="EMBL/GenBank/DDBJ databases">
        <authorList>
            <person name="Lanie J.A."/>
            <person name="Ng W.-L."/>
            <person name="Kazmierczak K.M."/>
            <person name="Andrzejewski T.M."/>
            <person name="Davidsen T.M."/>
            <person name="Wayne K.J."/>
            <person name="Tettelin H."/>
            <person name="Glass J.I."/>
            <person name="Rusch D."/>
            <person name="Podicherti R."/>
            <person name="Tsui H.-C.T."/>
            <person name="Winkler M.E."/>
        </authorList>
    </citation>
    <scope>NUCLEOTIDE SEQUENCE</scope>
</reference>
<gene>
    <name evidence="2" type="ORF">METZ01_LOCUS268841</name>
</gene>
<sequence length="77" mass="8601">MKIVCSFILASPPAYDYPLLSLWQPLAAIIRYPKSIKKIEGPKTYPVPPHPIPSNFRGLSMPINLKPPEPLPKGTKH</sequence>
<feature type="non-terminal residue" evidence="2">
    <location>
        <position position="77"/>
    </location>
</feature>
<protein>
    <submittedName>
        <fullName evidence="2">Uncharacterized protein</fullName>
    </submittedName>
</protein>
<evidence type="ECO:0000256" key="1">
    <source>
        <dbReference type="SAM" id="MobiDB-lite"/>
    </source>
</evidence>